<dbReference type="SUPFAM" id="SSF55307">
    <property type="entry name" value="Tubulin C-terminal domain-like"/>
    <property type="match status" value="1"/>
</dbReference>
<dbReference type="InterPro" id="IPR036525">
    <property type="entry name" value="Tubulin/FtsZ_GTPase_sf"/>
</dbReference>
<name>A0ABR7XH88_9BACT</name>
<evidence type="ECO:0000256" key="1">
    <source>
        <dbReference type="ARBA" id="ARBA00022741"/>
    </source>
</evidence>
<protein>
    <submittedName>
        <fullName evidence="3">Uncharacterized protein</fullName>
    </submittedName>
</protein>
<proteinExistence type="predicted"/>
<dbReference type="RefSeq" id="WP_191183830.1">
    <property type="nucleotide sequence ID" value="NZ_JACXAJ010000004.1"/>
</dbReference>
<comment type="caution">
    <text evidence="3">The sequence shown here is derived from an EMBL/GenBank/DDBJ whole genome shotgun (WGS) entry which is preliminary data.</text>
</comment>
<keyword evidence="1" id="KW-0547">Nucleotide-binding</keyword>
<dbReference type="Gene3D" id="3.40.50.1440">
    <property type="entry name" value="Tubulin/FtsZ, GTPase domain"/>
    <property type="match status" value="1"/>
</dbReference>
<reference evidence="3 4" key="1">
    <citation type="submission" date="2020-09" db="EMBL/GenBank/DDBJ databases">
        <title>Genome sequencing and assembly of Pontibacter sp.</title>
        <authorList>
            <person name="Chhetri G."/>
        </authorList>
    </citation>
    <scope>NUCLEOTIDE SEQUENCE [LARGE SCALE GENOMIC DNA]</scope>
    <source>
        <strain evidence="3 4">JH31</strain>
    </source>
</reference>
<dbReference type="Proteomes" id="UP000625551">
    <property type="component" value="Unassembled WGS sequence"/>
</dbReference>
<dbReference type="InterPro" id="IPR008280">
    <property type="entry name" value="Tub_FtsZ_C"/>
</dbReference>
<evidence type="ECO:0000256" key="2">
    <source>
        <dbReference type="ARBA" id="ARBA00023134"/>
    </source>
</evidence>
<evidence type="ECO:0000313" key="4">
    <source>
        <dbReference type="Proteomes" id="UP000625551"/>
    </source>
</evidence>
<evidence type="ECO:0000313" key="3">
    <source>
        <dbReference type="EMBL" id="MBD1397679.1"/>
    </source>
</evidence>
<keyword evidence="2" id="KW-0342">GTP-binding</keyword>
<accession>A0ABR7XH88</accession>
<sequence length="246" mass="26618">MSISLTTTGFGCFGLDFLGKLHTISNNTIDLYWYNAGQKSLDLFTGSSGISKGSTIDEPIEMPVEKADQKDISLYIIDVEEYPDLNSLYTLSSQAKGNFTVAVIAAPLHEPSYCEGGQLVAVLKILSKIVDSTIVLSNKANFTSPAETVAEVIEFLSSISTEKNPYTCSVDFEDLKYILLDTGVVLAGVAEESGKDRAVKLVRNATSIPFMPSCLRAGSLNLLMNITSGTMPELEMDELEVMTESV</sequence>
<keyword evidence="4" id="KW-1185">Reference proteome</keyword>
<gene>
    <name evidence="3" type="ORF">H9Q13_10930</name>
</gene>
<dbReference type="EMBL" id="JACXAJ010000004">
    <property type="protein sequence ID" value="MBD1397679.1"/>
    <property type="molecule type" value="Genomic_DNA"/>
</dbReference>
<organism evidence="3 4">
    <name type="scientific">Pontibacter aquaedesilientis</name>
    <dbReference type="NCBI Taxonomy" id="2766980"/>
    <lineage>
        <taxon>Bacteria</taxon>
        <taxon>Pseudomonadati</taxon>
        <taxon>Bacteroidota</taxon>
        <taxon>Cytophagia</taxon>
        <taxon>Cytophagales</taxon>
        <taxon>Hymenobacteraceae</taxon>
        <taxon>Pontibacter</taxon>
    </lineage>
</organism>